<dbReference type="InterPro" id="IPR001214">
    <property type="entry name" value="SET_dom"/>
</dbReference>
<keyword evidence="3" id="KW-0949">S-adenosyl-L-methionine</keyword>
<dbReference type="InterPro" id="IPR011990">
    <property type="entry name" value="TPR-like_helical_dom_sf"/>
</dbReference>
<organism evidence="11 12">
    <name type="scientific">Mizuhopecten yessoensis</name>
    <name type="common">Japanese scallop</name>
    <name type="synonym">Patinopecten yessoensis</name>
    <dbReference type="NCBI Taxonomy" id="6573"/>
    <lineage>
        <taxon>Eukaryota</taxon>
        <taxon>Metazoa</taxon>
        <taxon>Spiralia</taxon>
        <taxon>Lophotrochozoa</taxon>
        <taxon>Mollusca</taxon>
        <taxon>Bivalvia</taxon>
        <taxon>Autobranchia</taxon>
        <taxon>Pteriomorphia</taxon>
        <taxon>Pectinida</taxon>
        <taxon>Pectinoidea</taxon>
        <taxon>Pectinidae</taxon>
        <taxon>Mizuhopecten</taxon>
    </lineage>
</organism>
<dbReference type="SMART" id="SM00028">
    <property type="entry name" value="TPR"/>
    <property type="match status" value="3"/>
</dbReference>
<keyword evidence="4" id="KW-0479">Metal-binding</keyword>
<evidence type="ECO:0000313" key="12">
    <source>
        <dbReference type="Proteomes" id="UP000242188"/>
    </source>
</evidence>
<evidence type="ECO:0000313" key="11">
    <source>
        <dbReference type="EMBL" id="OWF42982.1"/>
    </source>
</evidence>
<feature type="domain" description="SET" evidence="9">
    <location>
        <begin position="394"/>
        <end position="745"/>
    </location>
</feature>
<proteinExistence type="predicted"/>
<keyword evidence="2" id="KW-0808">Transferase</keyword>
<evidence type="ECO:0000256" key="1">
    <source>
        <dbReference type="ARBA" id="ARBA00022603"/>
    </source>
</evidence>
<evidence type="ECO:0000259" key="10">
    <source>
        <dbReference type="PROSITE" id="PS50865"/>
    </source>
</evidence>
<keyword evidence="6" id="KW-0862">Zinc</keyword>
<dbReference type="InterPro" id="IPR002893">
    <property type="entry name" value="Znf_MYND"/>
</dbReference>
<dbReference type="PANTHER" id="PTHR46402">
    <property type="entry name" value="SET AND MYND DOMAIN-CONTAINING PROTEIN 5"/>
    <property type="match status" value="1"/>
</dbReference>
<protein>
    <submittedName>
        <fullName evidence="11">SET and MYND domain-containing protein 5</fullName>
    </submittedName>
</protein>
<dbReference type="PROSITE" id="PS50280">
    <property type="entry name" value="SET"/>
    <property type="match status" value="1"/>
</dbReference>
<dbReference type="GO" id="GO:0032259">
    <property type="term" value="P:methylation"/>
    <property type="evidence" value="ECO:0007669"/>
    <property type="project" value="UniProtKB-KW"/>
</dbReference>
<dbReference type="GO" id="GO:0045814">
    <property type="term" value="P:negative regulation of gene expression, epigenetic"/>
    <property type="evidence" value="ECO:0007669"/>
    <property type="project" value="TreeGrafter"/>
</dbReference>
<keyword evidence="1" id="KW-0489">Methyltransferase</keyword>
<dbReference type="GO" id="GO:0008270">
    <property type="term" value="F:zinc ion binding"/>
    <property type="evidence" value="ECO:0007669"/>
    <property type="project" value="UniProtKB-KW"/>
</dbReference>
<gene>
    <name evidence="11" type="ORF">KP79_PYT13980</name>
</gene>
<feature type="repeat" description="TPR" evidence="8">
    <location>
        <begin position="174"/>
        <end position="207"/>
    </location>
</feature>
<dbReference type="Pfam" id="PF00856">
    <property type="entry name" value="SET"/>
    <property type="match status" value="1"/>
</dbReference>
<dbReference type="Pfam" id="PF01753">
    <property type="entry name" value="zf-MYND"/>
    <property type="match status" value="2"/>
</dbReference>
<evidence type="ECO:0000256" key="7">
    <source>
        <dbReference type="PROSITE-ProRule" id="PRU00134"/>
    </source>
</evidence>
<keyword evidence="5 7" id="KW-0863">Zinc-finger</keyword>
<dbReference type="InterPro" id="IPR046341">
    <property type="entry name" value="SET_dom_sf"/>
</dbReference>
<dbReference type="InterPro" id="IPR019734">
    <property type="entry name" value="TPR_rpt"/>
</dbReference>
<evidence type="ECO:0000259" key="9">
    <source>
        <dbReference type="PROSITE" id="PS50280"/>
    </source>
</evidence>
<dbReference type="OrthoDB" id="438641at2759"/>
<feature type="domain" description="MYND-type" evidence="10">
    <location>
        <begin position="457"/>
        <end position="524"/>
    </location>
</feature>
<dbReference type="Gene3D" id="6.10.140.2220">
    <property type="match status" value="1"/>
</dbReference>
<dbReference type="SUPFAM" id="SSF48452">
    <property type="entry name" value="TPR-like"/>
    <property type="match status" value="2"/>
</dbReference>
<evidence type="ECO:0000256" key="6">
    <source>
        <dbReference type="ARBA" id="ARBA00022833"/>
    </source>
</evidence>
<dbReference type="CDD" id="cd20071">
    <property type="entry name" value="SET_SMYD"/>
    <property type="match status" value="1"/>
</dbReference>
<dbReference type="STRING" id="6573.A0A210Q2N6"/>
<keyword evidence="12" id="KW-1185">Reference proteome</keyword>
<dbReference type="Proteomes" id="UP000242188">
    <property type="component" value="Unassembled WGS sequence"/>
</dbReference>
<dbReference type="SUPFAM" id="SSF144232">
    <property type="entry name" value="HIT/MYND zinc finger-like"/>
    <property type="match status" value="2"/>
</dbReference>
<reference evidence="11 12" key="1">
    <citation type="journal article" date="2017" name="Nat. Ecol. Evol.">
        <title>Scallop genome provides insights into evolution of bilaterian karyotype and development.</title>
        <authorList>
            <person name="Wang S."/>
            <person name="Zhang J."/>
            <person name="Jiao W."/>
            <person name="Li J."/>
            <person name="Xun X."/>
            <person name="Sun Y."/>
            <person name="Guo X."/>
            <person name="Huan P."/>
            <person name="Dong B."/>
            <person name="Zhang L."/>
            <person name="Hu X."/>
            <person name="Sun X."/>
            <person name="Wang J."/>
            <person name="Zhao C."/>
            <person name="Wang Y."/>
            <person name="Wang D."/>
            <person name="Huang X."/>
            <person name="Wang R."/>
            <person name="Lv J."/>
            <person name="Li Y."/>
            <person name="Zhang Z."/>
            <person name="Liu B."/>
            <person name="Lu W."/>
            <person name="Hui Y."/>
            <person name="Liang J."/>
            <person name="Zhou Z."/>
            <person name="Hou R."/>
            <person name="Li X."/>
            <person name="Liu Y."/>
            <person name="Li H."/>
            <person name="Ning X."/>
            <person name="Lin Y."/>
            <person name="Zhao L."/>
            <person name="Xing Q."/>
            <person name="Dou J."/>
            <person name="Li Y."/>
            <person name="Mao J."/>
            <person name="Guo H."/>
            <person name="Dou H."/>
            <person name="Li T."/>
            <person name="Mu C."/>
            <person name="Jiang W."/>
            <person name="Fu Q."/>
            <person name="Fu X."/>
            <person name="Miao Y."/>
            <person name="Liu J."/>
            <person name="Yu Q."/>
            <person name="Li R."/>
            <person name="Liao H."/>
            <person name="Li X."/>
            <person name="Kong Y."/>
            <person name="Jiang Z."/>
            <person name="Chourrout D."/>
            <person name="Li R."/>
            <person name="Bao Z."/>
        </authorList>
    </citation>
    <scope>NUCLEOTIDE SEQUENCE [LARGE SCALE GENOMIC DNA]</scope>
    <source>
        <strain evidence="11 12">PY_sf001</strain>
    </source>
</reference>
<dbReference type="AlphaFoldDB" id="A0A210Q2N6"/>
<dbReference type="Gene3D" id="1.25.40.10">
    <property type="entry name" value="Tetratricopeptide repeat domain"/>
    <property type="match status" value="2"/>
</dbReference>
<dbReference type="GO" id="GO:0042799">
    <property type="term" value="F:histone H4K20 methyltransferase activity"/>
    <property type="evidence" value="ECO:0007669"/>
    <property type="project" value="TreeGrafter"/>
</dbReference>
<evidence type="ECO:0000256" key="2">
    <source>
        <dbReference type="ARBA" id="ARBA00022679"/>
    </source>
</evidence>
<feature type="repeat" description="TPR" evidence="8">
    <location>
        <begin position="140"/>
        <end position="173"/>
    </location>
</feature>
<dbReference type="PROSITE" id="PS01360">
    <property type="entry name" value="ZF_MYND_1"/>
    <property type="match status" value="1"/>
</dbReference>
<comment type="caution">
    <text evidence="11">The sequence shown here is derived from an EMBL/GenBank/DDBJ whole genome shotgun (WGS) entry which is preliminary data.</text>
</comment>
<sequence length="831" mass="94342">MRAYHYITLVRDESPSLHHTAPPAARVSPIRAPFSAPVPTTFSRLISDVFDIGFLSILSNTTSHFYRGFRNGQQTSVQCYSNLYRRSAREQEPHTPRSPGVSTMKVLDLSTAALRDYEMGNYDSAIQLYTSLMEDEPECSYHLVNRAKCYLQQANYTKVVEDIKTALDIDPKNVEGAITGGRASTKLGKYEDAYHFYKAGLDTDPKSVVITEDLKKLQQVILDDYDKMGGESDEQGYDAVNFCGQDSYPGDDVLLRKEYESLERKYDMEKDIPAPPPDSLRSEKAGRIAVEAHRAMMAGKFPEALQFFTLAVELEPANKVLRRLRAEVRFLNEDLVGAIQDLWLIPKGERTADSWKLGGKVLGQIGYPIAAEFWLRKAYTLSEKKDQEAAIIFQKVRTSRIYSPMTTDFPVTVDFSGYGRGIYAKRDIPEGEVIFEDSPAVFGRVMEKDVEEMIPACDYCSQSLLTARRYFGAKLDTFDTSVQELIERQWPDVTPVMCDKCNIVTFCTDTCKERAWEEYHQLICPARCAATKTLYEVADNYGYGYNEKGEKVNLWLASFSPIILARMWAQIVTEAKRLVKKDGCTQPTIEHWAKAKAPFRKFIAFGAGDVSSKMSTVLQLFRDIFSDCGDGVKYEITDGEFTGRYYQASCNLQSFSFPVTPYHQFINRLSKVDVQDMRVLALLKPLEAKTPTANFCGIFSLHACLNHSCINNVEVCDGYVNDRGGVIVRAKRDITKGEELYTTYIDTSMPRKLRRAWLYKSFNFWCHCPRCVHEGDDPYVCTTCHKKSTDGEAFRGCGNCKKAWYCTVECQRKSWNQGHKEVCQIKHSDTS</sequence>
<evidence type="ECO:0000256" key="4">
    <source>
        <dbReference type="ARBA" id="ARBA00022723"/>
    </source>
</evidence>
<dbReference type="PROSITE" id="PS50005">
    <property type="entry name" value="TPR"/>
    <property type="match status" value="2"/>
</dbReference>
<dbReference type="Gene3D" id="2.170.270.10">
    <property type="entry name" value="SET domain"/>
    <property type="match status" value="1"/>
</dbReference>
<name>A0A210Q2N6_MIZYE</name>
<evidence type="ECO:0000256" key="8">
    <source>
        <dbReference type="PROSITE-ProRule" id="PRU00339"/>
    </source>
</evidence>
<dbReference type="EMBL" id="NEDP02005186">
    <property type="protein sequence ID" value="OWF42982.1"/>
    <property type="molecule type" value="Genomic_DNA"/>
</dbReference>
<dbReference type="Pfam" id="PF12895">
    <property type="entry name" value="ANAPC3"/>
    <property type="match status" value="1"/>
</dbReference>
<dbReference type="PANTHER" id="PTHR46402:SF2">
    <property type="entry name" value="HISTONE-LYSINE N-TRIMETHYLTRANSFERASE SMYD5"/>
    <property type="match status" value="1"/>
</dbReference>
<dbReference type="SUPFAM" id="SSF82199">
    <property type="entry name" value="SET domain"/>
    <property type="match status" value="1"/>
</dbReference>
<feature type="domain" description="MYND-type" evidence="10">
    <location>
        <begin position="781"/>
        <end position="823"/>
    </location>
</feature>
<evidence type="ECO:0000256" key="5">
    <source>
        <dbReference type="ARBA" id="ARBA00022771"/>
    </source>
</evidence>
<accession>A0A210Q2N6</accession>
<evidence type="ECO:0000256" key="3">
    <source>
        <dbReference type="ARBA" id="ARBA00022691"/>
    </source>
</evidence>
<keyword evidence="8" id="KW-0802">TPR repeat</keyword>
<dbReference type="PROSITE" id="PS50865">
    <property type="entry name" value="ZF_MYND_2"/>
    <property type="match status" value="2"/>
</dbReference>